<dbReference type="RefSeq" id="WP_214298081.1">
    <property type="nucleotide sequence ID" value="NZ_JAHDYS010000007.1"/>
</dbReference>
<dbReference type="InterPro" id="IPR013783">
    <property type="entry name" value="Ig-like_fold"/>
</dbReference>
<dbReference type="Proteomes" id="UP000784128">
    <property type="component" value="Unassembled WGS sequence"/>
</dbReference>
<dbReference type="SUPFAM" id="SSF51445">
    <property type="entry name" value="(Trans)glycosidases"/>
    <property type="match status" value="1"/>
</dbReference>
<dbReference type="InterPro" id="IPR003961">
    <property type="entry name" value="FN3_dom"/>
</dbReference>
<organism evidence="2 3">
    <name type="scientific">Pelotalea chapellei</name>
    <dbReference type="NCBI Taxonomy" id="44671"/>
    <lineage>
        <taxon>Bacteria</taxon>
        <taxon>Pseudomonadati</taxon>
        <taxon>Thermodesulfobacteriota</taxon>
        <taxon>Desulfuromonadia</taxon>
        <taxon>Geobacterales</taxon>
        <taxon>Geobacteraceae</taxon>
        <taxon>Pelotalea</taxon>
    </lineage>
</organism>
<dbReference type="InterPro" id="IPR013785">
    <property type="entry name" value="Aldolase_TIM"/>
</dbReference>
<dbReference type="Gene3D" id="2.60.40.10">
    <property type="entry name" value="Immunoglobulins"/>
    <property type="match status" value="1"/>
</dbReference>
<name>A0ABS5U849_9BACT</name>
<accession>A0ABS5U849</accession>
<feature type="region of interest" description="Disordered" evidence="1">
    <location>
        <begin position="29"/>
        <end position="51"/>
    </location>
</feature>
<gene>
    <name evidence="2" type="ORF">KJB30_08650</name>
</gene>
<evidence type="ECO:0000256" key="1">
    <source>
        <dbReference type="SAM" id="MobiDB-lite"/>
    </source>
</evidence>
<dbReference type="PROSITE" id="PS51257">
    <property type="entry name" value="PROKAR_LIPOPROTEIN"/>
    <property type="match status" value="1"/>
</dbReference>
<comment type="caution">
    <text evidence="2">The sequence shown here is derived from an EMBL/GenBank/DDBJ whole genome shotgun (WGS) entry which is preliminary data.</text>
</comment>
<dbReference type="SUPFAM" id="SSF49265">
    <property type="entry name" value="Fibronectin type III"/>
    <property type="match status" value="1"/>
</dbReference>
<proteinExistence type="predicted"/>
<dbReference type="CDD" id="cd00063">
    <property type="entry name" value="FN3"/>
    <property type="match status" value="1"/>
</dbReference>
<evidence type="ECO:0000313" key="3">
    <source>
        <dbReference type="Proteomes" id="UP000784128"/>
    </source>
</evidence>
<feature type="region of interest" description="Disordered" evidence="1">
    <location>
        <begin position="147"/>
        <end position="177"/>
    </location>
</feature>
<dbReference type="InterPro" id="IPR017853">
    <property type="entry name" value="GH"/>
</dbReference>
<dbReference type="EMBL" id="JAHDYS010000007">
    <property type="protein sequence ID" value="MBT1071849.1"/>
    <property type="molecule type" value="Genomic_DNA"/>
</dbReference>
<reference evidence="2 3" key="1">
    <citation type="submission" date="2021-05" db="EMBL/GenBank/DDBJ databases">
        <title>The draft genome of Geobacter chapellei DSM 13688.</title>
        <authorList>
            <person name="Xu Z."/>
            <person name="Masuda Y."/>
            <person name="Itoh H."/>
            <person name="Senoo K."/>
        </authorList>
    </citation>
    <scope>NUCLEOTIDE SEQUENCE [LARGE SCALE GENOMIC DNA]</scope>
    <source>
        <strain evidence="2 3">DSM 13688</strain>
    </source>
</reference>
<dbReference type="Gene3D" id="3.20.20.70">
    <property type="entry name" value="Aldolase class I"/>
    <property type="match status" value="1"/>
</dbReference>
<evidence type="ECO:0000313" key="2">
    <source>
        <dbReference type="EMBL" id="MBT1071849.1"/>
    </source>
</evidence>
<feature type="compositionally biased region" description="Gly residues" evidence="1">
    <location>
        <begin position="30"/>
        <end position="39"/>
    </location>
</feature>
<keyword evidence="3" id="KW-1185">Reference proteome</keyword>
<dbReference type="InterPro" id="IPR036116">
    <property type="entry name" value="FN3_sf"/>
</dbReference>
<sequence length="581" mass="62832">MGFKDIPAKTALACTLLLALSGCSKETLNGSGGTQSGGGTPPPAFTGPDPNAGFLSSKKLRERAANADSYAITYGALTPSIIATLKTYPLVIVHPYNGDITRDQIMQIKQGVKADDPSDNVVVLCYISIGEDSRTFKLSDAQMRSDARFTGDGSGPVIDPRGPGPSGRPLTGLDPRGTPTNGGFASYYVNDNAVRCNGAPNKSPDQNGNFLTRFVNAGDPLWYATVKDMLMDISSHTPPGLRELFTETYGRGLGCDGVFLDTVDTAAPNKYTTCSDSNHSSSEWTAKGFSDFIGRMRSDYPDKVILQNRGLFFFDPREPHYQVSARGKIDIGFFESYHLDNDSLSTISPYFPDNKYNSAPKLMAEANRPDGFKVLSLGYADGFNGPKPGMDLLTLLNNSGNGLQIFKDDIQEAHSVGFRHYITNAQVDFVNSFVKNNADMTDTSPPVWSSVYNANYDPPEAMAPRVGIQQAASNNAGSVAVSWDVALDMNRVNYVLYYAPFDFSADPDFANATRVVLSPAVGAGYSDIWSQANPNTALQSFYPYQSTISGLTQGVTYYFIIRAVDSKGNEDSNRVVLTAQP</sequence>
<protein>
    <submittedName>
        <fullName evidence="2">Fibronectin type III domain-containing protein</fullName>
    </submittedName>
</protein>